<keyword evidence="3" id="KW-1185">Reference proteome</keyword>
<dbReference type="Proteomes" id="UP000184465">
    <property type="component" value="Unassembled WGS sequence"/>
</dbReference>
<dbReference type="OrthoDB" id="1723529at2"/>
<dbReference type="InterPro" id="IPR025480">
    <property type="entry name" value="DUF4330"/>
</dbReference>
<dbReference type="EMBL" id="FRAG01000004">
    <property type="protein sequence ID" value="SHJ61843.1"/>
    <property type="molecule type" value="Genomic_DNA"/>
</dbReference>
<evidence type="ECO:0000256" key="1">
    <source>
        <dbReference type="SAM" id="Phobius"/>
    </source>
</evidence>
<keyword evidence="1" id="KW-0472">Membrane</keyword>
<dbReference type="STRING" id="1121301.SAMN02745912_00512"/>
<accession>A0A1M6KSC1</accession>
<evidence type="ECO:0000313" key="2">
    <source>
        <dbReference type="EMBL" id="SHJ61843.1"/>
    </source>
</evidence>
<gene>
    <name evidence="2" type="ORF">SAMN02745912_00512</name>
</gene>
<evidence type="ECO:0008006" key="4">
    <source>
        <dbReference type="Google" id="ProtNLM"/>
    </source>
</evidence>
<organism evidence="2 3">
    <name type="scientific">Paramaledivibacter caminithermalis (strain DSM 15212 / CIP 107654 / DViRD3)</name>
    <name type="common">Clostridium caminithermale</name>
    <dbReference type="NCBI Taxonomy" id="1121301"/>
    <lineage>
        <taxon>Bacteria</taxon>
        <taxon>Bacillati</taxon>
        <taxon>Bacillota</taxon>
        <taxon>Clostridia</taxon>
        <taxon>Peptostreptococcales</taxon>
        <taxon>Caminicellaceae</taxon>
        <taxon>Paramaledivibacter</taxon>
    </lineage>
</organism>
<dbReference type="Pfam" id="PF14221">
    <property type="entry name" value="DUF4330"/>
    <property type="match status" value="1"/>
</dbReference>
<dbReference type="RefSeq" id="WP_073146811.1">
    <property type="nucleotide sequence ID" value="NZ_FRAG01000004.1"/>
</dbReference>
<evidence type="ECO:0000313" key="3">
    <source>
        <dbReference type="Proteomes" id="UP000184465"/>
    </source>
</evidence>
<feature type="transmembrane region" description="Helical" evidence="1">
    <location>
        <begin position="12"/>
        <end position="33"/>
    </location>
</feature>
<reference evidence="2 3" key="1">
    <citation type="submission" date="2016-11" db="EMBL/GenBank/DDBJ databases">
        <authorList>
            <person name="Jaros S."/>
            <person name="Januszkiewicz K."/>
            <person name="Wedrychowicz H."/>
        </authorList>
    </citation>
    <scope>NUCLEOTIDE SEQUENCE [LARGE SCALE GENOMIC DNA]</scope>
    <source>
        <strain evidence="2 3">DSM 15212</strain>
    </source>
</reference>
<keyword evidence="1" id="KW-1133">Transmembrane helix</keyword>
<dbReference type="AlphaFoldDB" id="A0A1M6KSC1"/>
<sequence>MFIDSKGKLFGMINIIDLTVILFIGILIAGGAYKLSSLKNMSIEDQKQISVTIEFEEETKGLVDAIKEGDILFDSVRGTEFGRVIGKNIKPHQELVINKDGKVEYKEIPESFDGQIKLNSMAFIDEDGILIATKPIYIGSEIRLKSNMYVFDCKVSNIEY</sequence>
<protein>
    <recommendedName>
        <fullName evidence="4">DUF4330 domain-containing protein</fullName>
    </recommendedName>
</protein>
<name>A0A1M6KSC1_PARC5</name>
<keyword evidence="1" id="KW-0812">Transmembrane</keyword>
<proteinExistence type="predicted"/>